<evidence type="ECO:0000313" key="3">
    <source>
        <dbReference type="Proteomes" id="UP000001357"/>
    </source>
</evidence>
<accession>A9V2Y6</accession>
<dbReference type="EMBL" id="CH991556">
    <property type="protein sequence ID" value="EDQ87965.1"/>
    <property type="molecule type" value="Genomic_DNA"/>
</dbReference>
<keyword evidence="3" id="KW-1185">Reference proteome</keyword>
<dbReference type="PANTHER" id="PTHR28457:SF1">
    <property type="entry name" value="CILIA- AND FLAGELLA-ASSOCIATED PROTEIN 119"/>
    <property type="match status" value="1"/>
</dbReference>
<evidence type="ECO:0000256" key="1">
    <source>
        <dbReference type="SAM" id="MobiDB-lite"/>
    </source>
</evidence>
<dbReference type="Pfam" id="PF14769">
    <property type="entry name" value="CLAMP"/>
    <property type="match status" value="1"/>
</dbReference>
<dbReference type="PANTHER" id="PTHR28457">
    <property type="entry name" value="COILED-COIL DOMAIN-CONTAINING PROTEIN 189"/>
    <property type="match status" value="1"/>
</dbReference>
<dbReference type="RefSeq" id="XP_001747041.1">
    <property type="nucleotide sequence ID" value="XM_001746989.1"/>
</dbReference>
<name>A9V2Y6_MONBE</name>
<feature type="region of interest" description="Disordered" evidence="1">
    <location>
        <begin position="164"/>
        <end position="203"/>
    </location>
</feature>
<dbReference type="InParanoid" id="A9V2Y6"/>
<protein>
    <submittedName>
        <fullName evidence="2">Uncharacterized protein</fullName>
    </submittedName>
</protein>
<dbReference type="GeneID" id="5892418"/>
<dbReference type="KEGG" id="mbr:MONBRDRAFT_32999"/>
<feature type="compositionally biased region" description="Basic and acidic residues" evidence="1">
    <location>
        <begin position="168"/>
        <end position="181"/>
    </location>
</feature>
<reference evidence="2 3" key="1">
    <citation type="journal article" date="2008" name="Nature">
        <title>The genome of the choanoflagellate Monosiga brevicollis and the origin of metazoans.</title>
        <authorList>
            <consortium name="JGI Sequencing"/>
            <person name="King N."/>
            <person name="Westbrook M.J."/>
            <person name="Young S.L."/>
            <person name="Kuo A."/>
            <person name="Abedin M."/>
            <person name="Chapman J."/>
            <person name="Fairclough S."/>
            <person name="Hellsten U."/>
            <person name="Isogai Y."/>
            <person name="Letunic I."/>
            <person name="Marr M."/>
            <person name="Pincus D."/>
            <person name="Putnam N."/>
            <person name="Rokas A."/>
            <person name="Wright K.J."/>
            <person name="Zuzow R."/>
            <person name="Dirks W."/>
            <person name="Good M."/>
            <person name="Goodstein D."/>
            <person name="Lemons D."/>
            <person name="Li W."/>
            <person name="Lyons J.B."/>
            <person name="Morris A."/>
            <person name="Nichols S."/>
            <person name="Richter D.J."/>
            <person name="Salamov A."/>
            <person name="Bork P."/>
            <person name="Lim W.A."/>
            <person name="Manning G."/>
            <person name="Miller W.T."/>
            <person name="McGinnis W."/>
            <person name="Shapiro H."/>
            <person name="Tjian R."/>
            <person name="Grigoriev I.V."/>
            <person name="Rokhsar D."/>
        </authorList>
    </citation>
    <scope>NUCLEOTIDE SEQUENCE [LARGE SCALE GENOMIC DNA]</scope>
    <source>
        <strain evidence="3">MX1 / ATCC 50154</strain>
    </source>
</reference>
<dbReference type="STRING" id="81824.A9V2Y6"/>
<evidence type="ECO:0000313" key="2">
    <source>
        <dbReference type="EMBL" id="EDQ87965.1"/>
    </source>
</evidence>
<proteinExistence type="predicted"/>
<dbReference type="Proteomes" id="UP000001357">
    <property type="component" value="Unassembled WGS sequence"/>
</dbReference>
<organism evidence="2 3">
    <name type="scientific">Monosiga brevicollis</name>
    <name type="common">Choanoflagellate</name>
    <dbReference type="NCBI Taxonomy" id="81824"/>
    <lineage>
        <taxon>Eukaryota</taxon>
        <taxon>Choanoflagellata</taxon>
        <taxon>Craspedida</taxon>
        <taxon>Salpingoecidae</taxon>
        <taxon>Monosiga</taxon>
    </lineage>
</organism>
<dbReference type="InterPro" id="IPR032727">
    <property type="entry name" value="CLAMP"/>
</dbReference>
<sequence>MPVVGQAWVEAGAALAAEPKRIRSLVVQQMQQRAYETEVEPHAVDLFTHVAAFCARQHYVAEQMAAALALVDQAWTACLSTNLDNFNETLERFETDLINCTVHRPPFSEHIFSLEQAKALLDYVTRTLFAHFHIYKHVCTKLPRLELTLDVQLLDTGVRSSSAALRAAEGKNDREGARGEDATSNSSGDGAAGAVTSAPAVNTDVSQIPAEDVEALLQTDAGQHLKALVEKALREKVNPPSADENEA</sequence>
<gene>
    <name evidence="2" type="ORF">MONBRDRAFT_32999</name>
</gene>
<dbReference type="AlphaFoldDB" id="A9V2Y6"/>